<dbReference type="InterPro" id="IPR009003">
    <property type="entry name" value="Peptidase_S1_PA"/>
</dbReference>
<evidence type="ECO:0000256" key="2">
    <source>
        <dbReference type="ARBA" id="ARBA00024195"/>
    </source>
</evidence>
<evidence type="ECO:0000313" key="5">
    <source>
        <dbReference type="Proteomes" id="UP000292052"/>
    </source>
</evidence>
<dbReference type="Proteomes" id="UP000292052">
    <property type="component" value="Unassembled WGS sequence"/>
</dbReference>
<name>A0A482W068_ASBVE</name>
<dbReference type="InterPro" id="IPR051487">
    <property type="entry name" value="Ser/Thr_Proteases_Immune/Dev"/>
</dbReference>
<dbReference type="STRING" id="1661398.A0A482W068"/>
<comment type="caution">
    <text evidence="4">The sequence shown here is derived from an EMBL/GenBank/DDBJ whole genome shotgun (WGS) entry which is preliminary data.</text>
</comment>
<dbReference type="GO" id="GO:0004252">
    <property type="term" value="F:serine-type endopeptidase activity"/>
    <property type="evidence" value="ECO:0007669"/>
    <property type="project" value="InterPro"/>
</dbReference>
<organism evidence="4 5">
    <name type="scientific">Asbolus verrucosus</name>
    <name type="common">Desert ironclad beetle</name>
    <dbReference type="NCBI Taxonomy" id="1661398"/>
    <lineage>
        <taxon>Eukaryota</taxon>
        <taxon>Metazoa</taxon>
        <taxon>Ecdysozoa</taxon>
        <taxon>Arthropoda</taxon>
        <taxon>Hexapoda</taxon>
        <taxon>Insecta</taxon>
        <taxon>Pterygota</taxon>
        <taxon>Neoptera</taxon>
        <taxon>Endopterygota</taxon>
        <taxon>Coleoptera</taxon>
        <taxon>Polyphaga</taxon>
        <taxon>Cucujiformia</taxon>
        <taxon>Tenebrionidae</taxon>
        <taxon>Pimeliinae</taxon>
        <taxon>Asbolus</taxon>
    </lineage>
</organism>
<dbReference type="OrthoDB" id="6745777at2759"/>
<sequence length="123" mass="14213">MLQSNKFIIHEEYNFDTYDNDIALIILKEKVELNNHIKIIHLGKDGFCYGDSGAPLLFNGSQIGLVSGGDKLCNKSVPTVFTNVAYYLLWIQENIIEDDLMDYDYQMGQPVRNEDYYVDDYDL</sequence>
<dbReference type="Pfam" id="PF00089">
    <property type="entry name" value="Trypsin"/>
    <property type="match status" value="2"/>
</dbReference>
<dbReference type="EMBL" id="QDEB01046969">
    <property type="protein sequence ID" value="RZC38038.1"/>
    <property type="molecule type" value="Genomic_DNA"/>
</dbReference>
<dbReference type="InterPro" id="IPR043504">
    <property type="entry name" value="Peptidase_S1_PA_chymotrypsin"/>
</dbReference>
<feature type="domain" description="Peptidase S1" evidence="3">
    <location>
        <begin position="46"/>
        <end position="91"/>
    </location>
</feature>
<evidence type="ECO:0000256" key="1">
    <source>
        <dbReference type="ARBA" id="ARBA00023157"/>
    </source>
</evidence>
<keyword evidence="1" id="KW-1015">Disulfide bond</keyword>
<dbReference type="GO" id="GO:0006508">
    <property type="term" value="P:proteolysis"/>
    <property type="evidence" value="ECO:0007669"/>
    <property type="project" value="InterPro"/>
</dbReference>
<dbReference type="AlphaFoldDB" id="A0A482W068"/>
<dbReference type="PANTHER" id="PTHR24256">
    <property type="entry name" value="TRYPTASE-RELATED"/>
    <property type="match status" value="1"/>
</dbReference>
<gene>
    <name evidence="4" type="ORF">BDFB_006428</name>
</gene>
<accession>A0A482W068</accession>
<keyword evidence="5" id="KW-1185">Reference proteome</keyword>
<dbReference type="InterPro" id="IPR001254">
    <property type="entry name" value="Trypsin_dom"/>
</dbReference>
<evidence type="ECO:0000313" key="4">
    <source>
        <dbReference type="EMBL" id="RZC38038.1"/>
    </source>
</evidence>
<comment type="similarity">
    <text evidence="2">Belongs to the peptidase S1 family. CLIP subfamily.</text>
</comment>
<proteinExistence type="inferred from homology"/>
<protein>
    <submittedName>
        <fullName evidence="4">Trypsin domain containing protein</fullName>
    </submittedName>
</protein>
<feature type="domain" description="Peptidase S1" evidence="3">
    <location>
        <begin position="5"/>
        <end position="44"/>
    </location>
</feature>
<evidence type="ECO:0000259" key="3">
    <source>
        <dbReference type="Pfam" id="PF00089"/>
    </source>
</evidence>
<dbReference type="Gene3D" id="2.40.10.10">
    <property type="entry name" value="Trypsin-like serine proteases"/>
    <property type="match status" value="2"/>
</dbReference>
<reference evidence="4 5" key="1">
    <citation type="submission" date="2017-03" db="EMBL/GenBank/DDBJ databases">
        <title>Genome of the blue death feigning beetle - Asbolus verrucosus.</title>
        <authorList>
            <person name="Rider S.D."/>
        </authorList>
    </citation>
    <scope>NUCLEOTIDE SEQUENCE [LARGE SCALE GENOMIC DNA]</scope>
    <source>
        <strain evidence="4">Butters</strain>
        <tissue evidence="4">Head and leg muscle</tissue>
    </source>
</reference>
<dbReference type="SUPFAM" id="SSF50494">
    <property type="entry name" value="Trypsin-like serine proteases"/>
    <property type="match status" value="1"/>
</dbReference>